<evidence type="ECO:0000313" key="4">
    <source>
        <dbReference type="Proteomes" id="UP001257277"/>
    </source>
</evidence>
<gene>
    <name evidence="3" type="ORF">RQM59_06055</name>
</gene>
<name>A0ABU3LDZ4_9FLAO</name>
<dbReference type="EMBL" id="JAVTTO010000002">
    <property type="protein sequence ID" value="MDT7831935.1"/>
    <property type="molecule type" value="Genomic_DNA"/>
</dbReference>
<dbReference type="SUPFAM" id="SSF53756">
    <property type="entry name" value="UDP-Glycosyltransferase/glycogen phosphorylase"/>
    <property type="match status" value="1"/>
</dbReference>
<keyword evidence="4" id="KW-1185">Reference proteome</keyword>
<dbReference type="InterPro" id="IPR001296">
    <property type="entry name" value="Glyco_trans_1"/>
</dbReference>
<dbReference type="EC" id="2.4.-.-" evidence="3"/>
<reference evidence="3 4" key="1">
    <citation type="submission" date="2023-09" db="EMBL/GenBank/DDBJ databases">
        <title>Novel taxa isolated from Blanes Bay.</title>
        <authorList>
            <person name="Rey-Velasco X."/>
            <person name="Lucena T."/>
        </authorList>
    </citation>
    <scope>NUCLEOTIDE SEQUENCE [LARGE SCALE GENOMIC DNA]</scope>
    <source>
        <strain evidence="3 4">S356</strain>
    </source>
</reference>
<keyword evidence="1 3" id="KW-0808">Transferase</keyword>
<organism evidence="3 4">
    <name type="scientific">Asprobacillus argus</name>
    <dbReference type="NCBI Taxonomy" id="3076534"/>
    <lineage>
        <taxon>Bacteria</taxon>
        <taxon>Pseudomonadati</taxon>
        <taxon>Bacteroidota</taxon>
        <taxon>Flavobacteriia</taxon>
        <taxon>Flavobacteriales</taxon>
        <taxon>Flavobacteriaceae</taxon>
        <taxon>Asprobacillus</taxon>
    </lineage>
</organism>
<dbReference type="GO" id="GO:0016757">
    <property type="term" value="F:glycosyltransferase activity"/>
    <property type="evidence" value="ECO:0007669"/>
    <property type="project" value="UniProtKB-KW"/>
</dbReference>
<protein>
    <submittedName>
        <fullName evidence="3">Glycosyltransferase family 4 protein</fullName>
        <ecNumber evidence="3">2.4.-.-</ecNumber>
    </submittedName>
</protein>
<evidence type="ECO:0000313" key="3">
    <source>
        <dbReference type="EMBL" id="MDT7831935.1"/>
    </source>
</evidence>
<keyword evidence="3" id="KW-0328">Glycosyltransferase</keyword>
<evidence type="ECO:0000256" key="1">
    <source>
        <dbReference type="ARBA" id="ARBA00022679"/>
    </source>
</evidence>
<dbReference type="Proteomes" id="UP001257277">
    <property type="component" value="Unassembled WGS sequence"/>
</dbReference>
<dbReference type="Gene3D" id="3.40.50.2000">
    <property type="entry name" value="Glycogen Phosphorylase B"/>
    <property type="match status" value="2"/>
</dbReference>
<comment type="caution">
    <text evidence="3">The sequence shown here is derived from an EMBL/GenBank/DDBJ whole genome shotgun (WGS) entry which is preliminary data.</text>
</comment>
<dbReference type="RefSeq" id="WP_349241189.1">
    <property type="nucleotide sequence ID" value="NZ_JAVTTO010000002.1"/>
</dbReference>
<dbReference type="CDD" id="cd03801">
    <property type="entry name" value="GT4_PimA-like"/>
    <property type="match status" value="1"/>
</dbReference>
<proteinExistence type="predicted"/>
<sequence>MSTIKTVLMSTAWLPFNAVGSWTTEMDYLLKRENQLDYVIGPRSAEHMEKPKQIFIDEVSFFDKIRSKKEPLNRFNPYIRALRRVVSKEDRILLQVKDNFGMLKAVLAYIQKNDLRKKIYVQYHFHSFYPFTSDEHILSQIDELVLLTKSSYQSFQRVLNTFPMKVTICPDGVDSDTFKPVIPKEKEALRIKHGIDKEALVFVWCSQDRKKKGLDLTLELWSKLTKVHSNIHLCVIGLTRDVQLKNVTFFGELLNNELIEYYQLSDFYLFPTLCQEGFGLSLLEALKSGAYCIAANNGSVSELLNEGEYGKLIENPNMIDDWIEGVNDAISIYEENDRINPHIEKIPKNLYDIHDWYVAYNDLIQRAKESFNFRFYI</sequence>
<feature type="domain" description="Glycosyl transferase family 1" evidence="2">
    <location>
        <begin position="186"/>
        <end position="340"/>
    </location>
</feature>
<dbReference type="PANTHER" id="PTHR46401">
    <property type="entry name" value="GLYCOSYLTRANSFERASE WBBK-RELATED"/>
    <property type="match status" value="1"/>
</dbReference>
<dbReference type="Pfam" id="PF00534">
    <property type="entry name" value="Glycos_transf_1"/>
    <property type="match status" value="1"/>
</dbReference>
<accession>A0ABU3LDZ4</accession>
<evidence type="ECO:0000259" key="2">
    <source>
        <dbReference type="Pfam" id="PF00534"/>
    </source>
</evidence>
<dbReference type="PANTHER" id="PTHR46401:SF2">
    <property type="entry name" value="GLYCOSYLTRANSFERASE WBBK-RELATED"/>
    <property type="match status" value="1"/>
</dbReference>